<gene>
    <name evidence="9" type="ORF">N8I77_012568</name>
</gene>
<dbReference type="Proteomes" id="UP001265746">
    <property type="component" value="Unassembled WGS sequence"/>
</dbReference>
<sequence>MAKFYTGKLSGHLGREVKAAMAAEMPECSDWTDMHVHPHLVRVVARVSGSIFVGTQLSRSNEYIEHAINYALDVINGTQAVSQLKPWLRPFKAPRLPQIRRLNDRVRQAGQFFTPVVATRKEKAKDPAWEKPDDLLQWLIDVQEAQFGQITPQALAKYQLDVAFAAIHTTTAVALSTFYTLAVMPEAQIELREEIRSVLAETAGEYINTSVQNMKKLDSFIRESVRYYPIGAAVFMRKTLKPITLSDGTRLPEGIVVKTSVSAASKDSSLFEDPEKFDYLRFYRQRQNGAAVKGSEAGGKGQMVGVGLDNLVFGLGRHVCPGRFFAINEIKMIVAELLMKYDVKNIEGVEERYPNLIHGAFVRLIFLFVLMVLLC</sequence>
<comment type="caution">
    <text evidence="9">The sequence shown here is derived from an EMBL/GenBank/DDBJ whole genome shotgun (WGS) entry which is preliminary data.</text>
</comment>
<keyword evidence="6 8" id="KW-0503">Monooxygenase</keyword>
<name>A0AAD9S302_PHOAM</name>
<evidence type="ECO:0000256" key="1">
    <source>
        <dbReference type="ARBA" id="ARBA00001971"/>
    </source>
</evidence>
<dbReference type="EMBL" id="JAUJFL010000009">
    <property type="protein sequence ID" value="KAK2597806.1"/>
    <property type="molecule type" value="Genomic_DNA"/>
</dbReference>
<keyword evidence="5 7" id="KW-0408">Iron</keyword>
<dbReference type="Pfam" id="PF00067">
    <property type="entry name" value="p450"/>
    <property type="match status" value="1"/>
</dbReference>
<organism evidence="9 10">
    <name type="scientific">Phomopsis amygdali</name>
    <name type="common">Fusicoccum amygdali</name>
    <dbReference type="NCBI Taxonomy" id="1214568"/>
    <lineage>
        <taxon>Eukaryota</taxon>
        <taxon>Fungi</taxon>
        <taxon>Dikarya</taxon>
        <taxon>Ascomycota</taxon>
        <taxon>Pezizomycotina</taxon>
        <taxon>Sordariomycetes</taxon>
        <taxon>Sordariomycetidae</taxon>
        <taxon>Diaporthales</taxon>
        <taxon>Diaporthaceae</taxon>
        <taxon>Diaporthe</taxon>
    </lineage>
</organism>
<evidence type="ECO:0000256" key="5">
    <source>
        <dbReference type="ARBA" id="ARBA00023004"/>
    </source>
</evidence>
<keyword evidence="10" id="KW-1185">Reference proteome</keyword>
<dbReference type="CDD" id="cd11041">
    <property type="entry name" value="CYP503A1-like"/>
    <property type="match status" value="1"/>
</dbReference>
<comment type="similarity">
    <text evidence="2 8">Belongs to the cytochrome P450 family.</text>
</comment>
<proteinExistence type="inferred from homology"/>
<evidence type="ECO:0000256" key="6">
    <source>
        <dbReference type="ARBA" id="ARBA00023033"/>
    </source>
</evidence>
<reference evidence="9" key="1">
    <citation type="submission" date="2023-06" db="EMBL/GenBank/DDBJ databases">
        <authorList>
            <person name="Noh H."/>
        </authorList>
    </citation>
    <scope>NUCLEOTIDE SEQUENCE</scope>
    <source>
        <strain evidence="9">DUCC20226</strain>
    </source>
</reference>
<dbReference type="GO" id="GO:0005506">
    <property type="term" value="F:iron ion binding"/>
    <property type="evidence" value="ECO:0007669"/>
    <property type="project" value="InterPro"/>
</dbReference>
<dbReference type="PANTHER" id="PTHR46206:SF7">
    <property type="entry name" value="P450, PUTATIVE (EUROFUNG)-RELATED"/>
    <property type="match status" value="1"/>
</dbReference>
<keyword evidence="7 8" id="KW-0349">Heme</keyword>
<dbReference type="SUPFAM" id="SSF48264">
    <property type="entry name" value="Cytochrome P450"/>
    <property type="match status" value="1"/>
</dbReference>
<dbReference type="Gene3D" id="1.10.630.10">
    <property type="entry name" value="Cytochrome P450"/>
    <property type="match status" value="1"/>
</dbReference>
<feature type="binding site" description="axial binding residue" evidence="7">
    <location>
        <position position="320"/>
    </location>
    <ligand>
        <name>heme</name>
        <dbReference type="ChEBI" id="CHEBI:30413"/>
    </ligand>
    <ligandPart>
        <name>Fe</name>
        <dbReference type="ChEBI" id="CHEBI:18248"/>
    </ligandPart>
</feature>
<dbReference type="InterPro" id="IPR036396">
    <property type="entry name" value="Cyt_P450_sf"/>
</dbReference>
<dbReference type="InterPro" id="IPR002403">
    <property type="entry name" value="Cyt_P450_E_grp-IV"/>
</dbReference>
<evidence type="ECO:0000256" key="8">
    <source>
        <dbReference type="RuleBase" id="RU000461"/>
    </source>
</evidence>
<dbReference type="PANTHER" id="PTHR46206">
    <property type="entry name" value="CYTOCHROME P450"/>
    <property type="match status" value="1"/>
</dbReference>
<dbReference type="InterPro" id="IPR017972">
    <property type="entry name" value="Cyt_P450_CS"/>
</dbReference>
<keyword evidence="4 8" id="KW-0560">Oxidoreductase</keyword>
<dbReference type="GO" id="GO:0004497">
    <property type="term" value="F:monooxygenase activity"/>
    <property type="evidence" value="ECO:0007669"/>
    <property type="project" value="UniProtKB-KW"/>
</dbReference>
<dbReference type="PROSITE" id="PS00086">
    <property type="entry name" value="CYTOCHROME_P450"/>
    <property type="match status" value="1"/>
</dbReference>
<accession>A0AAD9S302</accession>
<evidence type="ECO:0000313" key="9">
    <source>
        <dbReference type="EMBL" id="KAK2597806.1"/>
    </source>
</evidence>
<keyword evidence="3 7" id="KW-0479">Metal-binding</keyword>
<dbReference type="GO" id="GO:0016705">
    <property type="term" value="F:oxidoreductase activity, acting on paired donors, with incorporation or reduction of molecular oxygen"/>
    <property type="evidence" value="ECO:0007669"/>
    <property type="project" value="InterPro"/>
</dbReference>
<protein>
    <recommendedName>
        <fullName evidence="11">Cytochrome P450</fullName>
    </recommendedName>
</protein>
<evidence type="ECO:0000256" key="7">
    <source>
        <dbReference type="PIRSR" id="PIRSR602403-1"/>
    </source>
</evidence>
<dbReference type="PRINTS" id="PR00465">
    <property type="entry name" value="EP450IV"/>
</dbReference>
<dbReference type="InterPro" id="IPR001128">
    <property type="entry name" value="Cyt_P450"/>
</dbReference>
<dbReference type="GO" id="GO:0020037">
    <property type="term" value="F:heme binding"/>
    <property type="evidence" value="ECO:0007669"/>
    <property type="project" value="InterPro"/>
</dbReference>
<evidence type="ECO:0000313" key="10">
    <source>
        <dbReference type="Proteomes" id="UP001265746"/>
    </source>
</evidence>
<evidence type="ECO:0000256" key="3">
    <source>
        <dbReference type="ARBA" id="ARBA00022723"/>
    </source>
</evidence>
<evidence type="ECO:0008006" key="11">
    <source>
        <dbReference type="Google" id="ProtNLM"/>
    </source>
</evidence>
<dbReference type="AlphaFoldDB" id="A0AAD9S302"/>
<evidence type="ECO:0000256" key="4">
    <source>
        <dbReference type="ARBA" id="ARBA00023002"/>
    </source>
</evidence>
<evidence type="ECO:0000256" key="2">
    <source>
        <dbReference type="ARBA" id="ARBA00010617"/>
    </source>
</evidence>
<comment type="cofactor">
    <cofactor evidence="1 7">
        <name>heme</name>
        <dbReference type="ChEBI" id="CHEBI:30413"/>
    </cofactor>
</comment>